<evidence type="ECO:0000313" key="2">
    <source>
        <dbReference type="EMBL" id="GAH00804.1"/>
    </source>
</evidence>
<organism evidence="2">
    <name type="scientific">marine sediment metagenome</name>
    <dbReference type="NCBI Taxonomy" id="412755"/>
    <lineage>
        <taxon>unclassified sequences</taxon>
        <taxon>metagenomes</taxon>
        <taxon>ecological metagenomes</taxon>
    </lineage>
</organism>
<dbReference type="Gene3D" id="2.60.40.10">
    <property type="entry name" value="Immunoglobulins"/>
    <property type="match status" value="1"/>
</dbReference>
<sequence length="268" mass="30506">GGGYLGLEQNQFNFWVDGYISDIGPFNYDYNVSNFGWNIWSTKELGFNYSIYLDAIGASWDPAYSIGDNKIPREGIYCDTEIIFSADAFDTPSDKANLRYLWNFGDNQTAFGQTVLHSFGRVGKYKVKLITMDDNGYYDISEKYLWIDNLYPEVNISRITYGRTTFDFSDDEVGNFPENWYKSALEILYGNITTIVNEIDGFLDVVQIGNGTGIGGIWTYNCSGIPYSLTESGDLNLPYGSLEFWLYLNDTSKSNVFISLFEDNYYDG</sequence>
<comment type="caution">
    <text evidence="2">The sequence shown here is derived from an EMBL/GenBank/DDBJ whole genome shotgun (WGS) entry which is preliminary data.</text>
</comment>
<dbReference type="SUPFAM" id="SSF49299">
    <property type="entry name" value="PKD domain"/>
    <property type="match status" value="1"/>
</dbReference>
<dbReference type="InterPro" id="IPR000601">
    <property type="entry name" value="PKD_dom"/>
</dbReference>
<dbReference type="PROSITE" id="PS50093">
    <property type="entry name" value="PKD"/>
    <property type="match status" value="1"/>
</dbReference>
<dbReference type="InterPro" id="IPR013783">
    <property type="entry name" value="Ig-like_fold"/>
</dbReference>
<feature type="non-terminal residue" evidence="2">
    <location>
        <position position="268"/>
    </location>
</feature>
<dbReference type="AlphaFoldDB" id="X1D6S5"/>
<name>X1D6S5_9ZZZZ</name>
<protein>
    <recommendedName>
        <fullName evidence="1">PKD domain-containing protein</fullName>
    </recommendedName>
</protein>
<feature type="domain" description="PKD" evidence="1">
    <location>
        <begin position="81"/>
        <end position="136"/>
    </location>
</feature>
<feature type="non-terminal residue" evidence="2">
    <location>
        <position position="1"/>
    </location>
</feature>
<evidence type="ECO:0000259" key="1">
    <source>
        <dbReference type="PROSITE" id="PS50093"/>
    </source>
</evidence>
<dbReference type="Pfam" id="PF18911">
    <property type="entry name" value="PKD_4"/>
    <property type="match status" value="1"/>
</dbReference>
<reference evidence="2" key="1">
    <citation type="journal article" date="2014" name="Front. Microbiol.">
        <title>High frequency of phylogenetically diverse reductive dehalogenase-homologous genes in deep subseafloor sedimentary metagenomes.</title>
        <authorList>
            <person name="Kawai M."/>
            <person name="Futagami T."/>
            <person name="Toyoda A."/>
            <person name="Takaki Y."/>
            <person name="Nishi S."/>
            <person name="Hori S."/>
            <person name="Arai W."/>
            <person name="Tsubouchi T."/>
            <person name="Morono Y."/>
            <person name="Uchiyama I."/>
            <person name="Ito T."/>
            <person name="Fujiyama A."/>
            <person name="Inagaki F."/>
            <person name="Takami H."/>
        </authorList>
    </citation>
    <scope>NUCLEOTIDE SEQUENCE</scope>
    <source>
        <strain evidence="2">Expedition CK06-06</strain>
    </source>
</reference>
<dbReference type="InterPro" id="IPR035986">
    <property type="entry name" value="PKD_dom_sf"/>
</dbReference>
<dbReference type="EMBL" id="BART01029402">
    <property type="protein sequence ID" value="GAH00804.1"/>
    <property type="molecule type" value="Genomic_DNA"/>
</dbReference>
<accession>X1D6S5</accession>
<dbReference type="CDD" id="cd00146">
    <property type="entry name" value="PKD"/>
    <property type="match status" value="1"/>
</dbReference>
<gene>
    <name evidence="2" type="ORF">S01H4_51602</name>
</gene>
<proteinExistence type="predicted"/>